<evidence type="ECO:0000313" key="6">
    <source>
        <dbReference type="EMBL" id="PWR04036.1"/>
    </source>
</evidence>
<dbReference type="InterPro" id="IPR050469">
    <property type="entry name" value="Diguanylate_Cyclase"/>
</dbReference>
<gene>
    <name evidence="6" type="ORF">DKT77_03030</name>
</gene>
<dbReference type="OrthoDB" id="9812260at2"/>
<comment type="catalytic activity">
    <reaction evidence="2">
        <text>2 GTP = 3',3'-c-di-GMP + 2 diphosphate</text>
        <dbReference type="Rhea" id="RHEA:24898"/>
        <dbReference type="ChEBI" id="CHEBI:33019"/>
        <dbReference type="ChEBI" id="CHEBI:37565"/>
        <dbReference type="ChEBI" id="CHEBI:58805"/>
        <dbReference type="EC" id="2.7.7.65"/>
    </reaction>
</comment>
<protein>
    <recommendedName>
        <fullName evidence="1">diguanylate cyclase</fullName>
        <ecNumber evidence="1">2.7.7.65</ecNumber>
    </recommendedName>
</protein>
<dbReference type="CDD" id="cd00156">
    <property type="entry name" value="REC"/>
    <property type="match status" value="1"/>
</dbReference>
<dbReference type="GO" id="GO:0005886">
    <property type="term" value="C:plasma membrane"/>
    <property type="evidence" value="ECO:0007669"/>
    <property type="project" value="TreeGrafter"/>
</dbReference>
<evidence type="ECO:0000256" key="1">
    <source>
        <dbReference type="ARBA" id="ARBA00012528"/>
    </source>
</evidence>
<evidence type="ECO:0000259" key="5">
    <source>
        <dbReference type="PROSITE" id="PS50887"/>
    </source>
</evidence>
<evidence type="ECO:0000256" key="2">
    <source>
        <dbReference type="ARBA" id="ARBA00034247"/>
    </source>
</evidence>
<sequence length="474" mass="51315">MMAGKILIYDGIAANRIVLRCKLSAACYDVIQAESYDDLARLARTDAPDLVICDLDQSPKQALALCRALAGQLAQVGVPVMLMATRATATLRIAAFQAGAWDIMPKPLHDDLLLASLRQILRQSNGLKESRRRQASAEDMGLAEPQTGFAHAPGSIAIVASDLTLARDWTARLRARLPSVDLRALSPDQTLARSDRDAVPDAFVIFADGADRPRALHLISELHARAATQHSRLLLVMGREANDDAGPCADTASRAAMALDLGANDVLYGAFHVSELALRLEAQTARKRITDMMRQAFHKGIEMAARDPLTNLYNRRYAVPRISRILRSARDRGCPTALMALDLDRFKSVNDTHGHAAGDAVLIEVAQRLSEALRPRDLIARSGGEEFWIALPDTDGDGAAAMAQSLRTLIRSNPITLPDRRGLIRVTMSIGVAVQDPASKSDPTLDDLLDRADAALFAAKADGRDKVTFAPFAA</sequence>
<feature type="domain" description="Response regulatory" evidence="4">
    <location>
        <begin position="5"/>
        <end position="121"/>
    </location>
</feature>
<comment type="caution">
    <text evidence="6">The sequence shown here is derived from an EMBL/GenBank/DDBJ whole genome shotgun (WGS) entry which is preliminary data.</text>
</comment>
<dbReference type="PANTHER" id="PTHR45138">
    <property type="entry name" value="REGULATORY COMPONENTS OF SENSORY TRANSDUCTION SYSTEM"/>
    <property type="match status" value="1"/>
</dbReference>
<organism evidence="6 7">
    <name type="scientific">Meridianimarinicoccus roseus</name>
    <dbReference type="NCBI Taxonomy" id="2072018"/>
    <lineage>
        <taxon>Bacteria</taxon>
        <taxon>Pseudomonadati</taxon>
        <taxon>Pseudomonadota</taxon>
        <taxon>Alphaproteobacteria</taxon>
        <taxon>Rhodobacterales</taxon>
        <taxon>Paracoccaceae</taxon>
        <taxon>Meridianimarinicoccus</taxon>
    </lineage>
</organism>
<dbReference type="EMBL" id="QGKU01000012">
    <property type="protein sequence ID" value="PWR04036.1"/>
    <property type="molecule type" value="Genomic_DNA"/>
</dbReference>
<dbReference type="GO" id="GO:1902201">
    <property type="term" value="P:negative regulation of bacterial-type flagellum-dependent cell motility"/>
    <property type="evidence" value="ECO:0007669"/>
    <property type="project" value="TreeGrafter"/>
</dbReference>
<dbReference type="GO" id="GO:0052621">
    <property type="term" value="F:diguanylate cyclase activity"/>
    <property type="evidence" value="ECO:0007669"/>
    <property type="project" value="UniProtKB-EC"/>
</dbReference>
<dbReference type="InterPro" id="IPR043128">
    <property type="entry name" value="Rev_trsase/Diguanyl_cyclase"/>
</dbReference>
<reference evidence="6 7" key="1">
    <citation type="submission" date="2018-05" db="EMBL/GenBank/DDBJ databases">
        <title>Rhodobacteraceae gen. nov., sp. nov. isolated from sea water.</title>
        <authorList>
            <person name="Ren Y."/>
        </authorList>
    </citation>
    <scope>NUCLEOTIDE SEQUENCE [LARGE SCALE GENOMIC DNA]</scope>
    <source>
        <strain evidence="6 7">TG-679</strain>
    </source>
</reference>
<dbReference type="Pfam" id="PF00990">
    <property type="entry name" value="GGDEF"/>
    <property type="match status" value="1"/>
</dbReference>
<evidence type="ECO:0000313" key="7">
    <source>
        <dbReference type="Proteomes" id="UP000245680"/>
    </source>
</evidence>
<accession>A0A2V2LLE0</accession>
<dbReference type="SUPFAM" id="SSF55073">
    <property type="entry name" value="Nucleotide cyclase"/>
    <property type="match status" value="1"/>
</dbReference>
<feature type="modified residue" description="4-aspartylphosphate" evidence="3">
    <location>
        <position position="54"/>
    </location>
</feature>
<dbReference type="Gene3D" id="3.40.50.2300">
    <property type="match status" value="1"/>
</dbReference>
<dbReference type="EC" id="2.7.7.65" evidence="1"/>
<dbReference type="Pfam" id="PF00072">
    <property type="entry name" value="Response_reg"/>
    <property type="match status" value="1"/>
</dbReference>
<dbReference type="GO" id="GO:0043709">
    <property type="term" value="P:cell adhesion involved in single-species biofilm formation"/>
    <property type="evidence" value="ECO:0007669"/>
    <property type="project" value="TreeGrafter"/>
</dbReference>
<dbReference type="NCBIfam" id="TIGR00254">
    <property type="entry name" value="GGDEF"/>
    <property type="match status" value="1"/>
</dbReference>
<dbReference type="InterPro" id="IPR029787">
    <property type="entry name" value="Nucleotide_cyclase"/>
</dbReference>
<dbReference type="SUPFAM" id="SSF52172">
    <property type="entry name" value="CheY-like"/>
    <property type="match status" value="1"/>
</dbReference>
<dbReference type="Gene3D" id="3.30.70.270">
    <property type="match status" value="1"/>
</dbReference>
<dbReference type="PROSITE" id="PS50887">
    <property type="entry name" value="GGDEF"/>
    <property type="match status" value="1"/>
</dbReference>
<dbReference type="SMART" id="SM00267">
    <property type="entry name" value="GGDEF"/>
    <property type="match status" value="1"/>
</dbReference>
<feature type="domain" description="GGDEF" evidence="5">
    <location>
        <begin position="334"/>
        <end position="472"/>
    </location>
</feature>
<dbReference type="InterPro" id="IPR000160">
    <property type="entry name" value="GGDEF_dom"/>
</dbReference>
<evidence type="ECO:0000256" key="3">
    <source>
        <dbReference type="PROSITE-ProRule" id="PRU00169"/>
    </source>
</evidence>
<dbReference type="CDD" id="cd01949">
    <property type="entry name" value="GGDEF"/>
    <property type="match status" value="1"/>
</dbReference>
<name>A0A2V2LLE0_9RHOB</name>
<dbReference type="FunFam" id="3.30.70.270:FF:000001">
    <property type="entry name" value="Diguanylate cyclase domain protein"/>
    <property type="match status" value="1"/>
</dbReference>
<keyword evidence="3" id="KW-0597">Phosphoprotein</keyword>
<proteinExistence type="predicted"/>
<dbReference type="InterPro" id="IPR011006">
    <property type="entry name" value="CheY-like_superfamily"/>
</dbReference>
<evidence type="ECO:0000259" key="4">
    <source>
        <dbReference type="PROSITE" id="PS50110"/>
    </source>
</evidence>
<dbReference type="GO" id="GO:0000160">
    <property type="term" value="P:phosphorelay signal transduction system"/>
    <property type="evidence" value="ECO:0007669"/>
    <property type="project" value="InterPro"/>
</dbReference>
<dbReference type="AlphaFoldDB" id="A0A2V2LLE0"/>
<dbReference type="PANTHER" id="PTHR45138:SF9">
    <property type="entry name" value="DIGUANYLATE CYCLASE DGCM-RELATED"/>
    <property type="match status" value="1"/>
</dbReference>
<dbReference type="PROSITE" id="PS50110">
    <property type="entry name" value="RESPONSE_REGULATORY"/>
    <property type="match status" value="1"/>
</dbReference>
<dbReference type="InterPro" id="IPR001789">
    <property type="entry name" value="Sig_transdc_resp-reg_receiver"/>
</dbReference>
<dbReference type="Proteomes" id="UP000245680">
    <property type="component" value="Unassembled WGS sequence"/>
</dbReference>
<keyword evidence="7" id="KW-1185">Reference proteome</keyword>
<dbReference type="SMART" id="SM00448">
    <property type="entry name" value="REC"/>
    <property type="match status" value="1"/>
</dbReference>